<dbReference type="GO" id="GO:0008061">
    <property type="term" value="F:chitin binding"/>
    <property type="evidence" value="ECO:0007669"/>
    <property type="project" value="InterPro"/>
</dbReference>
<reference evidence="2 3" key="1">
    <citation type="journal article" date="2021" name="Elife">
        <title>Chloroplast acquisition without the gene transfer in kleptoplastic sea slugs, Plakobranchus ocellatus.</title>
        <authorList>
            <person name="Maeda T."/>
            <person name="Takahashi S."/>
            <person name="Yoshida T."/>
            <person name="Shimamura S."/>
            <person name="Takaki Y."/>
            <person name="Nagai Y."/>
            <person name="Toyoda A."/>
            <person name="Suzuki Y."/>
            <person name="Arimoto A."/>
            <person name="Ishii H."/>
            <person name="Satoh N."/>
            <person name="Nishiyama T."/>
            <person name="Hasebe M."/>
            <person name="Maruyama T."/>
            <person name="Minagawa J."/>
            <person name="Obokata J."/>
            <person name="Shigenobu S."/>
        </authorList>
    </citation>
    <scope>NUCLEOTIDE SEQUENCE [LARGE SCALE GENOMIC DNA]</scope>
</reference>
<sequence>MKIGCNGGTGTLQTCAATLRFNGNTRQCDLGSNVICAVPVNFKVISETALGTIESVLPHCDTSKSSGTSMTSVTSQSSQTSASSRSSMTSPESVTSGSSMTSARSPSPSSVTSVSSETSQPPFCVVSCVGAPAGFWADCDDCQSYHQ</sequence>
<evidence type="ECO:0000256" key="1">
    <source>
        <dbReference type="SAM" id="MobiDB-lite"/>
    </source>
</evidence>
<dbReference type="InterPro" id="IPR036508">
    <property type="entry name" value="Chitin-bd_dom_sf"/>
</dbReference>
<feature type="region of interest" description="Disordered" evidence="1">
    <location>
        <begin position="61"/>
        <end position="114"/>
    </location>
</feature>
<dbReference type="AlphaFoldDB" id="A0AAV4G6T1"/>
<dbReference type="Gene3D" id="2.170.140.10">
    <property type="entry name" value="Chitin binding domain"/>
    <property type="match status" value="1"/>
</dbReference>
<comment type="caution">
    <text evidence="2">The sequence shown here is derived from an EMBL/GenBank/DDBJ whole genome shotgun (WGS) entry which is preliminary data.</text>
</comment>
<keyword evidence="3" id="KW-1185">Reference proteome</keyword>
<name>A0AAV4G6T1_9GAST</name>
<gene>
    <name evidence="2" type="ORF">ElyMa_000588500</name>
</gene>
<protein>
    <recommendedName>
        <fullName evidence="4">Chitin-binding type-2 domain-containing protein</fullName>
    </recommendedName>
</protein>
<dbReference type="EMBL" id="BMAT01001154">
    <property type="protein sequence ID" value="GFR80760.1"/>
    <property type="molecule type" value="Genomic_DNA"/>
</dbReference>
<dbReference type="SUPFAM" id="SSF57625">
    <property type="entry name" value="Invertebrate chitin-binding proteins"/>
    <property type="match status" value="1"/>
</dbReference>
<evidence type="ECO:0000313" key="3">
    <source>
        <dbReference type="Proteomes" id="UP000762676"/>
    </source>
</evidence>
<evidence type="ECO:0008006" key="4">
    <source>
        <dbReference type="Google" id="ProtNLM"/>
    </source>
</evidence>
<accession>A0AAV4G6T1</accession>
<feature type="compositionally biased region" description="Low complexity" evidence="1">
    <location>
        <begin position="63"/>
        <end position="114"/>
    </location>
</feature>
<evidence type="ECO:0000313" key="2">
    <source>
        <dbReference type="EMBL" id="GFR80760.1"/>
    </source>
</evidence>
<dbReference type="Proteomes" id="UP000762676">
    <property type="component" value="Unassembled WGS sequence"/>
</dbReference>
<proteinExistence type="predicted"/>
<organism evidence="2 3">
    <name type="scientific">Elysia marginata</name>
    <dbReference type="NCBI Taxonomy" id="1093978"/>
    <lineage>
        <taxon>Eukaryota</taxon>
        <taxon>Metazoa</taxon>
        <taxon>Spiralia</taxon>
        <taxon>Lophotrochozoa</taxon>
        <taxon>Mollusca</taxon>
        <taxon>Gastropoda</taxon>
        <taxon>Heterobranchia</taxon>
        <taxon>Euthyneura</taxon>
        <taxon>Panpulmonata</taxon>
        <taxon>Sacoglossa</taxon>
        <taxon>Placobranchoidea</taxon>
        <taxon>Plakobranchidae</taxon>
        <taxon>Elysia</taxon>
    </lineage>
</organism>